<sequence>MDIPSEQKLQLTLFEAVIKDSQLDHSFKWFLQSSECQQQKLVRGVTLCLAQLSFLETEWKVALFNENFIDGCESVSLLVLIDVMKVVGILITCTPLVWFSCKVKALVVLGNQIIWIKLEDVFQILTDDKLIEQV</sequence>
<reference evidence="1" key="1">
    <citation type="submission" date="2019-06" db="EMBL/GenBank/DDBJ databases">
        <authorList>
            <person name="Zheng W."/>
        </authorList>
    </citation>
    <scope>NUCLEOTIDE SEQUENCE</scope>
    <source>
        <strain evidence="1">QDHG01</strain>
    </source>
</reference>
<organism evidence="1 2">
    <name type="scientific">Halteria grandinella</name>
    <dbReference type="NCBI Taxonomy" id="5974"/>
    <lineage>
        <taxon>Eukaryota</taxon>
        <taxon>Sar</taxon>
        <taxon>Alveolata</taxon>
        <taxon>Ciliophora</taxon>
        <taxon>Intramacronucleata</taxon>
        <taxon>Spirotrichea</taxon>
        <taxon>Stichotrichia</taxon>
        <taxon>Sporadotrichida</taxon>
        <taxon>Halteriidae</taxon>
        <taxon>Halteria</taxon>
    </lineage>
</organism>
<accession>A0A8J8NWB6</accession>
<proteinExistence type="predicted"/>
<comment type="caution">
    <text evidence="1">The sequence shown here is derived from an EMBL/GenBank/DDBJ whole genome shotgun (WGS) entry which is preliminary data.</text>
</comment>
<keyword evidence="2" id="KW-1185">Reference proteome</keyword>
<dbReference type="Proteomes" id="UP000785679">
    <property type="component" value="Unassembled WGS sequence"/>
</dbReference>
<dbReference type="AlphaFoldDB" id="A0A8J8NWB6"/>
<name>A0A8J8NWB6_HALGN</name>
<dbReference type="EMBL" id="RRYP01004509">
    <property type="protein sequence ID" value="TNV82812.1"/>
    <property type="molecule type" value="Genomic_DNA"/>
</dbReference>
<evidence type="ECO:0000313" key="1">
    <source>
        <dbReference type="EMBL" id="TNV82812.1"/>
    </source>
</evidence>
<evidence type="ECO:0000313" key="2">
    <source>
        <dbReference type="Proteomes" id="UP000785679"/>
    </source>
</evidence>
<protein>
    <submittedName>
        <fullName evidence="1">Uncharacterized protein</fullName>
    </submittedName>
</protein>
<gene>
    <name evidence="1" type="ORF">FGO68_gene1823</name>
</gene>